<evidence type="ECO:0000313" key="3">
    <source>
        <dbReference type="Proteomes" id="UP000070121"/>
    </source>
</evidence>
<accession>A0A135UHM4</accession>
<evidence type="ECO:0000313" key="2">
    <source>
        <dbReference type="EMBL" id="KXH59893.1"/>
    </source>
</evidence>
<name>A0A135UHM4_9PEZI</name>
<proteinExistence type="predicted"/>
<dbReference type="STRING" id="1209931.A0A135UHM4"/>
<dbReference type="EMBL" id="JFFI01001449">
    <property type="protein sequence ID" value="KXH59893.1"/>
    <property type="molecule type" value="Genomic_DNA"/>
</dbReference>
<keyword evidence="3" id="KW-1185">Reference proteome</keyword>
<dbReference type="AlphaFoldDB" id="A0A135UHM4"/>
<feature type="region of interest" description="Disordered" evidence="1">
    <location>
        <begin position="1"/>
        <end position="39"/>
    </location>
</feature>
<dbReference type="OrthoDB" id="4217619at2759"/>
<organism evidence="2 3">
    <name type="scientific">Colletotrichum salicis</name>
    <dbReference type="NCBI Taxonomy" id="1209931"/>
    <lineage>
        <taxon>Eukaryota</taxon>
        <taxon>Fungi</taxon>
        <taxon>Dikarya</taxon>
        <taxon>Ascomycota</taxon>
        <taxon>Pezizomycotina</taxon>
        <taxon>Sordariomycetes</taxon>
        <taxon>Hypocreomycetidae</taxon>
        <taxon>Glomerellales</taxon>
        <taxon>Glomerellaceae</taxon>
        <taxon>Colletotrichum</taxon>
        <taxon>Colletotrichum acutatum species complex</taxon>
    </lineage>
</organism>
<dbReference type="Pfam" id="PF13365">
    <property type="entry name" value="Trypsin_2"/>
    <property type="match status" value="1"/>
</dbReference>
<dbReference type="Proteomes" id="UP000070121">
    <property type="component" value="Unassembled WGS sequence"/>
</dbReference>
<gene>
    <name evidence="2" type="ORF">CSAL01_03797</name>
</gene>
<comment type="caution">
    <text evidence="2">The sequence shown here is derived from an EMBL/GenBank/DDBJ whole genome shotgun (WGS) entry which is preliminary data.</text>
</comment>
<protein>
    <submittedName>
        <fullName evidence="2">AT hook domain-containing protein</fullName>
    </submittedName>
</protein>
<dbReference type="Gene3D" id="2.40.10.120">
    <property type="match status" value="1"/>
</dbReference>
<evidence type="ECO:0000256" key="1">
    <source>
        <dbReference type="SAM" id="MobiDB-lite"/>
    </source>
</evidence>
<sequence length="580" mass="63614">MEEVPQKPQVSRRRPRQTARMDNAATASSRPSQTTNNDPGCFIIEPDHNTTGMMVEGLHILPEILHVGLKLKDLGKRSIQLLLKKRQLLKETPLDVPEDMKRKGLSSSVMATLVFAQEEAGTAVCISPNGILLTCSHCIAETIDDFDGSKSHSLPFPSGQVVEAKALAWDGKRNLALLKITSAQQPPPSAGASSIPHSGGFPVITLSSTPPVLKARLICVGHPGSENFEAAVPGTKTDYDVLHLSTGTFRGCAEGQDPQDDSDIGALMHSCWTYWGHSGAPLVYRKTGTLVGLHSSWDDETGMRRGVAWEAISGFLESALSIQDLTTPPTSTSFLYAHDTHDTHDLKVQPQVLPAFHCSNYRLPVCLPPSCRKMYNLWLGEGPYLPSINTPTTTTISTSTGLLKSSTTSLTTAAMPTTTEVEALRSWVLSTSGNWLLNIAKAVALSIPLGLFISAMCCCWIPCLWYTDHLTDEFLDISVWTGRLLRGEYGPAGGWIPLIRRRVRMFFMGREERAEAQRREAQEAIDRVVGARRDRHGHVVGVGYQQEPAMTTGLPQNRTMRRQMARQQARANRTVNSNNN</sequence>
<dbReference type="SUPFAM" id="SSF50494">
    <property type="entry name" value="Trypsin-like serine proteases"/>
    <property type="match status" value="1"/>
</dbReference>
<dbReference type="InterPro" id="IPR009003">
    <property type="entry name" value="Peptidase_S1_PA"/>
</dbReference>
<feature type="compositionally biased region" description="Polar residues" evidence="1">
    <location>
        <begin position="25"/>
        <end position="38"/>
    </location>
</feature>
<reference evidence="2 3" key="1">
    <citation type="submission" date="2014-02" db="EMBL/GenBank/DDBJ databases">
        <title>The genome sequence of Colletotrichum salicis CBS 607.94.</title>
        <authorList>
            <person name="Baroncelli R."/>
            <person name="Thon M.R."/>
        </authorList>
    </citation>
    <scope>NUCLEOTIDE SEQUENCE [LARGE SCALE GENOMIC DNA]</scope>
    <source>
        <strain evidence="2 3">CBS 607.94</strain>
    </source>
</reference>